<sequence length="107" mass="11270">MTTQKLWARIVVLVCALSLANLGFAAEERYNNGVDEDPSALAMATDLVIVRPVMLGITVVGSALWLVSLPFSAAGGNVKQAADTLVIGPGKTTFVRCLGCTRSGYKK</sequence>
<keyword evidence="4" id="KW-1185">Reference proteome</keyword>
<feature type="signal peptide" evidence="2">
    <location>
        <begin position="1"/>
        <end position="25"/>
    </location>
</feature>
<evidence type="ECO:0000313" key="3">
    <source>
        <dbReference type="EMBL" id="TQV82535.1"/>
    </source>
</evidence>
<evidence type="ECO:0000256" key="2">
    <source>
        <dbReference type="SAM" id="SignalP"/>
    </source>
</evidence>
<feature type="transmembrane region" description="Helical" evidence="1">
    <location>
        <begin position="49"/>
        <end position="69"/>
    </location>
</feature>
<evidence type="ECO:0000313" key="4">
    <source>
        <dbReference type="Proteomes" id="UP000319732"/>
    </source>
</evidence>
<keyword evidence="2" id="KW-0732">Signal</keyword>
<organism evidence="3 4">
    <name type="scientific">Exilibacterium tricleocarpae</name>
    <dbReference type="NCBI Taxonomy" id="2591008"/>
    <lineage>
        <taxon>Bacteria</taxon>
        <taxon>Pseudomonadati</taxon>
        <taxon>Pseudomonadota</taxon>
        <taxon>Gammaproteobacteria</taxon>
        <taxon>Cellvibrionales</taxon>
        <taxon>Cellvibrionaceae</taxon>
        <taxon>Exilibacterium</taxon>
    </lineage>
</organism>
<keyword evidence="1" id="KW-1133">Transmembrane helix</keyword>
<dbReference type="Proteomes" id="UP000319732">
    <property type="component" value="Unassembled WGS sequence"/>
</dbReference>
<gene>
    <name evidence="3" type="ORF">FKG94_07320</name>
</gene>
<keyword evidence="1" id="KW-0812">Transmembrane</keyword>
<dbReference type="EMBL" id="VHSG01000007">
    <property type="protein sequence ID" value="TQV82535.1"/>
    <property type="molecule type" value="Genomic_DNA"/>
</dbReference>
<dbReference type="RefSeq" id="WP_142903551.1">
    <property type="nucleotide sequence ID" value="NZ_ML660090.1"/>
</dbReference>
<comment type="caution">
    <text evidence="3">The sequence shown here is derived from an EMBL/GenBank/DDBJ whole genome shotgun (WGS) entry which is preliminary data.</text>
</comment>
<feature type="chain" id="PRO_5022077680" description="Multidrug transporter" evidence="2">
    <location>
        <begin position="26"/>
        <end position="107"/>
    </location>
</feature>
<name>A0A545TZ98_9GAMM</name>
<accession>A0A545TZ98</accession>
<evidence type="ECO:0000256" key="1">
    <source>
        <dbReference type="SAM" id="Phobius"/>
    </source>
</evidence>
<protein>
    <recommendedName>
        <fullName evidence="5">Multidrug transporter</fullName>
    </recommendedName>
</protein>
<proteinExistence type="predicted"/>
<reference evidence="3 4" key="1">
    <citation type="submission" date="2019-06" db="EMBL/GenBank/DDBJ databases">
        <title>Whole genome sequence for Cellvibrionaceae sp. R142.</title>
        <authorList>
            <person name="Wang G."/>
        </authorList>
    </citation>
    <scope>NUCLEOTIDE SEQUENCE [LARGE SCALE GENOMIC DNA]</scope>
    <source>
        <strain evidence="3 4">R142</strain>
    </source>
</reference>
<dbReference type="AlphaFoldDB" id="A0A545TZ98"/>
<keyword evidence="1" id="KW-0472">Membrane</keyword>
<dbReference type="OrthoDB" id="332175at2"/>
<evidence type="ECO:0008006" key="5">
    <source>
        <dbReference type="Google" id="ProtNLM"/>
    </source>
</evidence>